<dbReference type="SUPFAM" id="SSF53448">
    <property type="entry name" value="Nucleotide-diphospho-sugar transferases"/>
    <property type="match status" value="1"/>
</dbReference>
<dbReference type="Proteomes" id="UP001420932">
    <property type="component" value="Unassembled WGS sequence"/>
</dbReference>
<evidence type="ECO:0000256" key="2">
    <source>
        <dbReference type="ARBA" id="ARBA00022676"/>
    </source>
</evidence>
<comment type="subcellular location">
    <subcellularLocation>
        <location evidence="1">Endomembrane system</location>
        <topology evidence="1">Multi-pass membrane protein</topology>
    </subcellularLocation>
</comment>
<dbReference type="GO" id="GO:0016020">
    <property type="term" value="C:membrane"/>
    <property type="evidence" value="ECO:0007669"/>
    <property type="project" value="InterPro"/>
</dbReference>
<keyword evidence="7" id="KW-0961">Cell wall biogenesis/degradation</keyword>
<keyword evidence="4 11" id="KW-0812">Transmembrane</keyword>
<dbReference type="Gene3D" id="3.90.550.10">
    <property type="entry name" value="Spore Coat Polysaccharide Biosynthesis Protein SpsA, Chain A"/>
    <property type="match status" value="1"/>
</dbReference>
<proteinExistence type="predicted"/>
<protein>
    <recommendedName>
        <fullName evidence="14">Cellulose synthase-like protein H1</fullName>
    </recommendedName>
</protein>
<feature type="binding site" evidence="9">
    <location>
        <position position="130"/>
    </location>
    <ligand>
        <name>UDP-alpha-D-glucose</name>
        <dbReference type="ChEBI" id="CHEBI:58885"/>
    </ligand>
</feature>
<evidence type="ECO:0000256" key="6">
    <source>
        <dbReference type="ARBA" id="ARBA00023136"/>
    </source>
</evidence>
<dbReference type="GO" id="GO:0030244">
    <property type="term" value="P:cellulose biosynthetic process"/>
    <property type="evidence" value="ECO:0007669"/>
    <property type="project" value="InterPro"/>
</dbReference>
<dbReference type="InterPro" id="IPR005150">
    <property type="entry name" value="Cellulose_synth"/>
</dbReference>
<evidence type="ECO:0000313" key="13">
    <source>
        <dbReference type="Proteomes" id="UP001420932"/>
    </source>
</evidence>
<keyword evidence="5 11" id="KW-1133">Transmembrane helix</keyword>
<evidence type="ECO:0000256" key="5">
    <source>
        <dbReference type="ARBA" id="ARBA00022989"/>
    </source>
</evidence>
<evidence type="ECO:0000256" key="3">
    <source>
        <dbReference type="ARBA" id="ARBA00022679"/>
    </source>
</evidence>
<dbReference type="EMBL" id="JBBNAF010000012">
    <property type="protein sequence ID" value="KAK9092020.1"/>
    <property type="molecule type" value="Genomic_DNA"/>
</dbReference>
<name>A0AAP0EEQ6_9MAGN</name>
<evidence type="ECO:0000256" key="7">
    <source>
        <dbReference type="ARBA" id="ARBA00023316"/>
    </source>
</evidence>
<dbReference type="PANTHER" id="PTHR13301">
    <property type="entry name" value="X-BOX TRANSCRIPTION FACTOR-RELATED"/>
    <property type="match status" value="1"/>
</dbReference>
<dbReference type="GO" id="GO:0016760">
    <property type="term" value="F:cellulose synthase (UDP-forming) activity"/>
    <property type="evidence" value="ECO:0007669"/>
    <property type="project" value="InterPro"/>
</dbReference>
<keyword evidence="6 11" id="KW-0472">Membrane</keyword>
<feature type="transmembrane region" description="Helical" evidence="11">
    <location>
        <begin position="21"/>
        <end position="37"/>
    </location>
</feature>
<reference evidence="12 13" key="1">
    <citation type="submission" date="2024-01" db="EMBL/GenBank/DDBJ databases">
        <title>Genome assemblies of Stephania.</title>
        <authorList>
            <person name="Yang L."/>
        </authorList>
    </citation>
    <scope>NUCLEOTIDE SEQUENCE [LARGE SCALE GENOMIC DNA]</scope>
    <source>
        <strain evidence="12">YNDBR</strain>
        <tissue evidence="12">Leaf</tissue>
    </source>
</reference>
<dbReference type="GO" id="GO:0071555">
    <property type="term" value="P:cell wall organization"/>
    <property type="evidence" value="ECO:0007669"/>
    <property type="project" value="UniProtKB-KW"/>
</dbReference>
<evidence type="ECO:0000256" key="1">
    <source>
        <dbReference type="ARBA" id="ARBA00004127"/>
    </source>
</evidence>
<gene>
    <name evidence="12" type="ORF">Syun_026931</name>
</gene>
<feature type="binding site" evidence="9">
    <location>
        <position position="101"/>
    </location>
    <ligand>
        <name>UDP-alpha-D-glucose</name>
        <dbReference type="ChEBI" id="CHEBI:58885"/>
    </ligand>
</feature>
<organism evidence="12 13">
    <name type="scientific">Stephania yunnanensis</name>
    <dbReference type="NCBI Taxonomy" id="152371"/>
    <lineage>
        <taxon>Eukaryota</taxon>
        <taxon>Viridiplantae</taxon>
        <taxon>Streptophyta</taxon>
        <taxon>Embryophyta</taxon>
        <taxon>Tracheophyta</taxon>
        <taxon>Spermatophyta</taxon>
        <taxon>Magnoliopsida</taxon>
        <taxon>Ranunculales</taxon>
        <taxon>Menispermaceae</taxon>
        <taxon>Menispermoideae</taxon>
        <taxon>Cissampelideae</taxon>
        <taxon>Stephania</taxon>
    </lineage>
</organism>
<dbReference type="InterPro" id="IPR029044">
    <property type="entry name" value="Nucleotide-diphossugar_trans"/>
</dbReference>
<feature type="binding site" evidence="10">
    <location>
        <position position="261"/>
    </location>
    <ligand>
        <name>Mn(2+)</name>
        <dbReference type="ChEBI" id="CHEBI:29035"/>
    </ligand>
</feature>
<sequence length="743" mass="84125">MSPRLYEEIRRKNTLQRLTDLTIFFLLLSLLVYRLRFLDNHGLPWFLAFLCESWFTFLWVIIMNTKWSPVVHKTYPQHLQNRMDELPPMDMFVTTADPVLEPPIITVNTVLSLLAIDYPVNKLACYVSDDGASPITFYSLTEALKFAKIWIPYCKKHNVQVRAPFRYFTSENQPQSNIASSEFLQEWTHMKNEYKLLVQNIEAVERNPSSCKYEFFSKVEKSNHPTIIKVLWENKEGLADGVPHLVYVSREKHPKYPHHFKAGAMNVLIRVSGVMTNAPVMLNVDCDMFVNNPQIALHAMCFLVDSEKERDIAYVQCPQVFYGGLKDDPFGNQMIVLQEVILGKGKRRNSRAFLLRNRVLPSTKSYIRFIAYEMTKAKVFSSSNVKSVEELKNTFGHSTKLVESAVKALSGLNESSSSLSDITSSIEEAIQVAGATYEFNTQWGNKVGYMYGSTTEDTQTGLRIQSKGWRSVYSTPKTPGFLGCAPTSLPVIMVQQARWTTGLLEILFTNNNPILVTIFGNLRFRQFLTYLYLNTWAMRSLPELCYNALSAYCLLSNTSFLPSMTDPTILIPTSLLVIYNTYSLSEFLRAGLSVRAWWNTQRMSRIVTTSAWLFGLANVALKLLGLSETVFHVTPKDRDEHGEGAHGAANASRFTFDESPVFVPGTALVMLHVIGLVVGISRWVRNGDRTVLIGEVVCCVWVVASFMPFVKGLVRKGKYGVPWSVVGKAGVLVGLLVNYSYIR</sequence>
<evidence type="ECO:0000256" key="10">
    <source>
        <dbReference type="PIRSR" id="PIRSR605150-3"/>
    </source>
</evidence>
<evidence type="ECO:0000256" key="11">
    <source>
        <dbReference type="SAM" id="Phobius"/>
    </source>
</evidence>
<keyword evidence="2" id="KW-0328">Glycosyltransferase</keyword>
<feature type="binding site" evidence="10">
    <location>
        <position position="285"/>
    </location>
    <ligand>
        <name>Mn(2+)</name>
        <dbReference type="ChEBI" id="CHEBI:29035"/>
    </ligand>
</feature>
<accession>A0AAP0EEQ6</accession>
<feature type="transmembrane region" description="Helical" evidence="11">
    <location>
        <begin position="692"/>
        <end position="710"/>
    </location>
</feature>
<keyword evidence="13" id="KW-1185">Reference proteome</keyword>
<dbReference type="GO" id="GO:0012505">
    <property type="term" value="C:endomembrane system"/>
    <property type="evidence" value="ECO:0007669"/>
    <property type="project" value="UniProtKB-SubCell"/>
</dbReference>
<evidence type="ECO:0008006" key="14">
    <source>
        <dbReference type="Google" id="ProtNLM"/>
    </source>
</evidence>
<evidence type="ECO:0000256" key="8">
    <source>
        <dbReference type="PIRSR" id="PIRSR605150-1"/>
    </source>
</evidence>
<comment type="caution">
    <text evidence="12">The sequence shown here is derived from an EMBL/GenBank/DDBJ whole genome shotgun (WGS) entry which is preliminary data.</text>
</comment>
<evidence type="ECO:0000313" key="12">
    <source>
        <dbReference type="EMBL" id="KAK9092020.1"/>
    </source>
</evidence>
<feature type="active site" evidence="8">
    <location>
        <position position="457"/>
    </location>
</feature>
<dbReference type="AlphaFoldDB" id="A0AAP0EEQ6"/>
<evidence type="ECO:0000256" key="4">
    <source>
        <dbReference type="ARBA" id="ARBA00022692"/>
    </source>
</evidence>
<evidence type="ECO:0000256" key="9">
    <source>
        <dbReference type="PIRSR" id="PIRSR605150-2"/>
    </source>
</evidence>
<dbReference type="Pfam" id="PF03552">
    <property type="entry name" value="Cellulose_synt"/>
    <property type="match status" value="2"/>
</dbReference>
<feature type="transmembrane region" description="Helical" evidence="11">
    <location>
        <begin position="661"/>
        <end position="680"/>
    </location>
</feature>
<keyword evidence="3" id="KW-0808">Transferase</keyword>
<feature type="transmembrane region" description="Helical" evidence="11">
    <location>
        <begin position="606"/>
        <end position="625"/>
    </location>
</feature>
<feature type="transmembrane region" description="Helical" evidence="11">
    <location>
        <begin position="43"/>
        <end position="63"/>
    </location>
</feature>
<feature type="active site" evidence="8">
    <location>
        <position position="130"/>
    </location>
</feature>
<feature type="transmembrane region" description="Helical" evidence="11">
    <location>
        <begin position="722"/>
        <end position="742"/>
    </location>
</feature>